<evidence type="ECO:0000313" key="3">
    <source>
        <dbReference type="Proteomes" id="UP000680714"/>
    </source>
</evidence>
<feature type="chain" id="PRO_5047330212" evidence="1">
    <location>
        <begin position="21"/>
        <end position="249"/>
    </location>
</feature>
<dbReference type="RefSeq" id="WP_211547876.1">
    <property type="nucleotide sequence ID" value="NZ_JAGTUF010000006.1"/>
</dbReference>
<gene>
    <name evidence="2" type="ORF">KEC16_08620</name>
</gene>
<dbReference type="SUPFAM" id="SSF53850">
    <property type="entry name" value="Periplasmic binding protein-like II"/>
    <property type="match status" value="1"/>
</dbReference>
<feature type="signal peptide" evidence="1">
    <location>
        <begin position="1"/>
        <end position="20"/>
    </location>
</feature>
<dbReference type="EMBL" id="JAGTUF010000006">
    <property type="protein sequence ID" value="MBR9971778.1"/>
    <property type="molecule type" value="Genomic_DNA"/>
</dbReference>
<dbReference type="Gene3D" id="3.40.190.10">
    <property type="entry name" value="Periplasmic binding protein-like II"/>
    <property type="match status" value="2"/>
</dbReference>
<organism evidence="2 3">
    <name type="scientific">Magnetospirillum sulfuroxidans</name>
    <dbReference type="NCBI Taxonomy" id="611300"/>
    <lineage>
        <taxon>Bacteria</taxon>
        <taxon>Pseudomonadati</taxon>
        <taxon>Pseudomonadota</taxon>
        <taxon>Alphaproteobacteria</taxon>
        <taxon>Rhodospirillales</taxon>
        <taxon>Rhodospirillaceae</taxon>
        <taxon>Magnetospirillum</taxon>
    </lineage>
</organism>
<reference evidence="2 3" key="1">
    <citation type="submission" date="2021-04" db="EMBL/GenBank/DDBJ databases">
        <title>Magnetospirillum sulfuroxidans sp. nov., a facultative chemolithoautotrophic sulfur-oxidizing alphaproteobacterium isolated from freshwater sediment and proposals for Paramagetospirillum gen. nov., and Magnetospirillaceae fam. nov.</title>
        <authorList>
            <person name="Koziaeva V."/>
            <person name="Geelhoed J.S."/>
            <person name="Sorokin D.Y."/>
            <person name="Grouzdev D.S."/>
        </authorList>
    </citation>
    <scope>NUCLEOTIDE SEQUENCE [LARGE SCALE GENOMIC DNA]</scope>
    <source>
        <strain evidence="2 3">J10</strain>
    </source>
</reference>
<sequence length="249" mass="27550">MKRLGLALFIMCAMTGIAQAAPRELVIGVEDIEYYPLYAIRDGEYVGVMREIVDAFARAKDYHVTYRALPIKRLYAELAGGGIDVKLPDNPGWGTEAKAGLTMTYSKPLVSYIDGVVVRPGSIARQADQFRTLGTVAGFTPLAWADRVKADKVALKENPRMELLLRQTVVGHVDGAYVNVAVAHHVLNNILNMPGALVFNSALPHSRDYYYLSTSRHPQVVAEFNAWLKENPQMVKDIKDRFGAEKGAE</sequence>
<dbReference type="Proteomes" id="UP000680714">
    <property type="component" value="Unassembled WGS sequence"/>
</dbReference>
<keyword evidence="3" id="KW-1185">Reference proteome</keyword>
<proteinExistence type="predicted"/>
<name>A0ABS5IDL2_9PROT</name>
<comment type="caution">
    <text evidence="2">The sequence shown here is derived from an EMBL/GenBank/DDBJ whole genome shotgun (WGS) entry which is preliminary data.</text>
</comment>
<evidence type="ECO:0000256" key="1">
    <source>
        <dbReference type="SAM" id="SignalP"/>
    </source>
</evidence>
<evidence type="ECO:0000313" key="2">
    <source>
        <dbReference type="EMBL" id="MBR9971778.1"/>
    </source>
</evidence>
<accession>A0ABS5IDL2</accession>
<protein>
    <submittedName>
        <fullName evidence="2">Transporter substrate-binding domain-containing protein</fullName>
    </submittedName>
</protein>
<keyword evidence="1" id="KW-0732">Signal</keyword>